<dbReference type="SUPFAM" id="SSF56112">
    <property type="entry name" value="Protein kinase-like (PK-like)"/>
    <property type="match status" value="1"/>
</dbReference>
<evidence type="ECO:0000259" key="1">
    <source>
        <dbReference type="Pfam" id="PF03109"/>
    </source>
</evidence>
<dbReference type="PANTHER" id="PTHR43173:SF19">
    <property type="entry name" value="AARF DOMAIN-CONTAINING PROTEIN KINASE 1"/>
    <property type="match status" value="1"/>
</dbReference>
<dbReference type="InterPro" id="IPR004147">
    <property type="entry name" value="ABC1_dom"/>
</dbReference>
<dbReference type="Pfam" id="PF03109">
    <property type="entry name" value="ABC1"/>
    <property type="match status" value="1"/>
</dbReference>
<dbReference type="InterPro" id="IPR011009">
    <property type="entry name" value="Kinase-like_dom_sf"/>
</dbReference>
<reference evidence="2" key="1">
    <citation type="journal article" date="2020" name="Nature">
        <title>Giant virus diversity and host interactions through global metagenomics.</title>
        <authorList>
            <person name="Schulz F."/>
            <person name="Roux S."/>
            <person name="Paez-Espino D."/>
            <person name="Jungbluth S."/>
            <person name="Walsh D.A."/>
            <person name="Denef V.J."/>
            <person name="McMahon K.D."/>
            <person name="Konstantinidis K.T."/>
            <person name="Eloe-Fadrosh E.A."/>
            <person name="Kyrpides N.C."/>
            <person name="Woyke T."/>
        </authorList>
    </citation>
    <scope>NUCLEOTIDE SEQUENCE</scope>
    <source>
        <strain evidence="2">GVMAG-S-ERX555961-36</strain>
    </source>
</reference>
<accession>A0A6C0AW51</accession>
<feature type="domain" description="ABC1 atypical kinase-like" evidence="1">
    <location>
        <begin position="70"/>
        <end position="240"/>
    </location>
</feature>
<dbReference type="EMBL" id="MN738762">
    <property type="protein sequence ID" value="QHS83693.1"/>
    <property type="molecule type" value="Genomic_DNA"/>
</dbReference>
<dbReference type="Gene3D" id="1.10.510.10">
    <property type="entry name" value="Transferase(Phosphotransferase) domain 1"/>
    <property type="match status" value="1"/>
</dbReference>
<dbReference type="PANTHER" id="PTHR43173">
    <property type="entry name" value="ABC1 FAMILY PROTEIN"/>
    <property type="match status" value="1"/>
</dbReference>
<protein>
    <recommendedName>
        <fullName evidence="1">ABC1 atypical kinase-like domain-containing protein</fullName>
    </recommendedName>
</protein>
<dbReference type="AlphaFoldDB" id="A0A6C0AW51"/>
<sequence length="336" mass="38806">MLYNFIKRLLYHEDDCLIGKIRQFTKYEEKTTEQCPLANQVLPYEIMNNIDISKKAVFRGTVGIIYTGIYDEETVCVKTILTSTKETMKDDIHSFNSIGNVLGVFASNLPKMVNSLCKCISMETNINHEKKMCNVVNKKLSPNIDIVDFLKPIDDFESIQNVFVYKYVEGVCLLKMSKDDVKTIGRNIALVFFKAIHEYNIIFGDMNPGNFIYNKKTNKITFIDYGCVFELNKTQLNVLKELHRAQQNKIKLRNYLKKWNAPILLADNIYDSSRIFWTKDANYTNTGFLDILKIPGVAECKLPSEIVIVIKAVYQLIELEKWLACKCDISDYLKTI</sequence>
<proteinExistence type="predicted"/>
<dbReference type="InterPro" id="IPR051130">
    <property type="entry name" value="Mito_struct-func_regulator"/>
</dbReference>
<evidence type="ECO:0000313" key="2">
    <source>
        <dbReference type="EMBL" id="QHS83693.1"/>
    </source>
</evidence>
<organism evidence="2">
    <name type="scientific">viral metagenome</name>
    <dbReference type="NCBI Taxonomy" id="1070528"/>
    <lineage>
        <taxon>unclassified sequences</taxon>
        <taxon>metagenomes</taxon>
        <taxon>organismal metagenomes</taxon>
    </lineage>
</organism>
<name>A0A6C0AW51_9ZZZZ</name>